<feature type="region of interest" description="Disordered" evidence="2">
    <location>
        <begin position="62"/>
        <end position="106"/>
    </location>
</feature>
<feature type="compositionally biased region" description="Low complexity" evidence="2">
    <location>
        <begin position="212"/>
        <end position="241"/>
    </location>
</feature>
<feature type="compositionally biased region" description="Acidic residues" evidence="2">
    <location>
        <begin position="14"/>
        <end position="23"/>
    </location>
</feature>
<keyword evidence="1" id="KW-0343">GTPase activation</keyword>
<dbReference type="PROSITE" id="PS50086">
    <property type="entry name" value="TBC_RABGAP"/>
    <property type="match status" value="1"/>
</dbReference>
<comment type="caution">
    <text evidence="4">The sequence shown here is derived from an EMBL/GenBank/DDBJ whole genome shotgun (WGS) entry which is preliminary data.</text>
</comment>
<dbReference type="GO" id="GO:0005096">
    <property type="term" value="F:GTPase activator activity"/>
    <property type="evidence" value="ECO:0007669"/>
    <property type="project" value="UniProtKB-KW"/>
</dbReference>
<dbReference type="SUPFAM" id="SSF47923">
    <property type="entry name" value="Ypt/Rab-GAP domain of gyp1p"/>
    <property type="match status" value="2"/>
</dbReference>
<feature type="compositionally biased region" description="Low complexity" evidence="2">
    <location>
        <begin position="87"/>
        <end position="106"/>
    </location>
</feature>
<dbReference type="Gene3D" id="1.10.472.80">
    <property type="entry name" value="Ypt/Rab-GAP domain of gyp1p, domain 3"/>
    <property type="match status" value="1"/>
</dbReference>
<feature type="compositionally biased region" description="Polar residues" evidence="2">
    <location>
        <begin position="70"/>
        <end position="86"/>
    </location>
</feature>
<dbReference type="OrthoDB" id="294251at2759"/>
<proteinExistence type="predicted"/>
<feature type="compositionally biased region" description="Polar residues" evidence="2">
    <location>
        <begin position="339"/>
        <end position="352"/>
    </location>
</feature>
<dbReference type="Proteomes" id="UP000789739">
    <property type="component" value="Unassembled WGS sequence"/>
</dbReference>
<dbReference type="InterPro" id="IPR035969">
    <property type="entry name" value="Rab-GAP_TBC_sf"/>
</dbReference>
<evidence type="ECO:0000256" key="1">
    <source>
        <dbReference type="ARBA" id="ARBA00022468"/>
    </source>
</evidence>
<dbReference type="EMBL" id="CAJVPI010000334">
    <property type="protein sequence ID" value="CAG8521058.1"/>
    <property type="molecule type" value="Genomic_DNA"/>
</dbReference>
<dbReference type="Pfam" id="PF00566">
    <property type="entry name" value="RabGAP-TBC"/>
    <property type="match status" value="1"/>
</dbReference>
<name>A0A9N9A9L9_9GLOM</name>
<feature type="region of interest" description="Disordered" evidence="2">
    <location>
        <begin position="318"/>
        <end position="372"/>
    </location>
</feature>
<organism evidence="4 5">
    <name type="scientific">Paraglomus brasilianum</name>
    <dbReference type="NCBI Taxonomy" id="144538"/>
    <lineage>
        <taxon>Eukaryota</taxon>
        <taxon>Fungi</taxon>
        <taxon>Fungi incertae sedis</taxon>
        <taxon>Mucoromycota</taxon>
        <taxon>Glomeromycotina</taxon>
        <taxon>Glomeromycetes</taxon>
        <taxon>Paraglomerales</taxon>
        <taxon>Paraglomeraceae</taxon>
        <taxon>Paraglomus</taxon>
    </lineage>
</organism>
<feature type="region of interest" description="Disordered" evidence="2">
    <location>
        <begin position="158"/>
        <end position="180"/>
    </location>
</feature>
<dbReference type="FunFam" id="1.10.8.270:FF:000001">
    <property type="entry name" value="TBC1 domain family member 1"/>
    <property type="match status" value="1"/>
</dbReference>
<evidence type="ECO:0000259" key="3">
    <source>
        <dbReference type="PROSITE" id="PS50086"/>
    </source>
</evidence>
<evidence type="ECO:0000313" key="5">
    <source>
        <dbReference type="Proteomes" id="UP000789739"/>
    </source>
</evidence>
<sequence length="835" mass="92989">MDSWVNVGNSISGNDDDDEEVYAEDINISSSPTPIPIPSNPRKQVPSTAPLRTLQHTIARLPPDSHVSHPLQSTTNNAQPETFSRGTPSTPSTPSYSYTHSQFSTSPSTVSSYVSSSYFSSRPISQITNYTAYSNSPVGTPNSVGNIILSEGNLATGATTTEANTPPHWNKGPQSQRSVTSLKRLNSGIERLKIVLEEGTPEAEGHTESTGSTEAINITSNSTNTTNATNTTNITNVDNTASLRRHHSPTFTSPSSRRPHRPSAPSPLNPHSASLSSSYSPSSSFSDRSIHRLNRRPSSPTKPLYLDHYNHATKVKPATATVFETRSLRKRPSKDNTSVERTNSMKGSSFSEVENMEGNNETGKEGNGVSTNEKIKDLDQDQTFTLIPKRTSSRVKAVNSTSSPSATSTAVDVKSDTVLASDSNSLGNFRSSLSKTAVTQNVFRGRSSGSASPIPDDITIAPIPELDDIRGTYNHYKYTEPKDLAMYQYAGRVDRFGFIISGEDEAAMLEIDKRYELRECKRSLKWARWLATTKYIQHSGKYGSTSYVFPSNKKFSARIQKGIPDSWRNLVWYYLVANGADAEFDETLAKTYHTLLLLNSPHERQIDLDVPRTTPSHIMFMTRYGPGQQALFNVLRAFSVHDKQVGYCQGMAAVCAILLMYYPEETAFIMLIKLFNRYNLHHLFVPGFPALLESFYVQEQLMNTYIPKIFAHFVNLNVLSNAYATRWYITLFAGNVVPHHTVLRIWDLMMLHGFDVLYFVAIAVLQYHQATLLASDFENVMRLLSNSLDVKDDDKLICNVKCMYGRRGRKKLVETLKADYRANARGSNITEEKIY</sequence>
<dbReference type="SMART" id="SM00164">
    <property type="entry name" value="TBC"/>
    <property type="match status" value="1"/>
</dbReference>
<evidence type="ECO:0000256" key="2">
    <source>
        <dbReference type="SAM" id="MobiDB-lite"/>
    </source>
</evidence>
<feature type="compositionally biased region" description="Low complexity" evidence="2">
    <location>
        <begin position="269"/>
        <end position="287"/>
    </location>
</feature>
<dbReference type="InterPro" id="IPR050302">
    <property type="entry name" value="Rab_GAP_TBC_domain"/>
</dbReference>
<feature type="region of interest" description="Disordered" evidence="2">
    <location>
        <begin position="197"/>
        <end position="305"/>
    </location>
</feature>
<feature type="region of interest" description="Disordered" evidence="2">
    <location>
        <begin position="1"/>
        <end position="47"/>
    </location>
</feature>
<dbReference type="InterPro" id="IPR000195">
    <property type="entry name" value="Rab-GAP-TBC_dom"/>
</dbReference>
<dbReference type="GO" id="GO:0031267">
    <property type="term" value="F:small GTPase binding"/>
    <property type="evidence" value="ECO:0007669"/>
    <property type="project" value="TreeGrafter"/>
</dbReference>
<dbReference type="Gene3D" id="1.10.8.270">
    <property type="entry name" value="putative rabgap domain of human tbc1 domain family member 14 like domains"/>
    <property type="match status" value="1"/>
</dbReference>
<accession>A0A9N9A9L9</accession>
<dbReference type="PANTHER" id="PTHR47219:SF9">
    <property type="entry name" value="GTPASE ACTIVATING PROTEIN AND CENTROSOME-ASSOCIATED, ISOFORM B"/>
    <property type="match status" value="1"/>
</dbReference>
<dbReference type="PANTHER" id="PTHR47219">
    <property type="entry name" value="RAB GTPASE-ACTIVATING PROTEIN 1-LIKE"/>
    <property type="match status" value="1"/>
</dbReference>
<reference evidence="4" key="1">
    <citation type="submission" date="2021-06" db="EMBL/GenBank/DDBJ databases">
        <authorList>
            <person name="Kallberg Y."/>
            <person name="Tangrot J."/>
            <person name="Rosling A."/>
        </authorList>
    </citation>
    <scope>NUCLEOTIDE SEQUENCE</scope>
    <source>
        <strain evidence="4">BR232B</strain>
    </source>
</reference>
<gene>
    <name evidence="4" type="ORF">PBRASI_LOCUS3627</name>
</gene>
<evidence type="ECO:0000313" key="4">
    <source>
        <dbReference type="EMBL" id="CAG8521058.1"/>
    </source>
</evidence>
<feature type="compositionally biased region" description="Polar residues" evidence="2">
    <location>
        <begin position="1"/>
        <end position="13"/>
    </location>
</feature>
<keyword evidence="5" id="KW-1185">Reference proteome</keyword>
<protein>
    <submittedName>
        <fullName evidence="4">7723_t:CDS:1</fullName>
    </submittedName>
</protein>
<feature type="domain" description="Rab-GAP TBC" evidence="3">
    <location>
        <begin position="562"/>
        <end position="753"/>
    </location>
</feature>
<dbReference type="AlphaFoldDB" id="A0A9N9A9L9"/>